<dbReference type="InterPro" id="IPR036772">
    <property type="entry name" value="SRCR-like_dom_sf"/>
</dbReference>
<dbReference type="SUPFAM" id="SSF56487">
    <property type="entry name" value="SRCR-like"/>
    <property type="match status" value="1"/>
</dbReference>
<keyword evidence="6" id="KW-1185">Reference proteome</keyword>
<dbReference type="InterPro" id="IPR057774">
    <property type="entry name" value="D8C_UMOD/GP2/OIT3-like"/>
</dbReference>
<dbReference type="InterPro" id="IPR001190">
    <property type="entry name" value="SRCR"/>
</dbReference>
<dbReference type="PANTHER" id="PTHR36191">
    <property type="entry name" value="ENDO/EXONUCLEASE/PHOSPHATASE DOMAIN-CONTAINING PROTEIN-RELATED"/>
    <property type="match status" value="1"/>
</dbReference>
<accession>A0A7N9AS27</accession>
<proteinExistence type="predicted"/>
<dbReference type="Ensembl" id="ENSMAMT00000057815.1">
    <property type="protein sequence ID" value="ENSMAMP00000040519.1"/>
    <property type="gene ID" value="ENSMAMG00000028311.1"/>
</dbReference>
<evidence type="ECO:0000256" key="3">
    <source>
        <dbReference type="PROSITE-ProRule" id="PRU00196"/>
    </source>
</evidence>
<dbReference type="GO" id="GO:0016020">
    <property type="term" value="C:membrane"/>
    <property type="evidence" value="ECO:0007669"/>
    <property type="project" value="InterPro"/>
</dbReference>
<dbReference type="AlphaFoldDB" id="A0A7N9AS27"/>
<feature type="domain" description="SRCR" evidence="4">
    <location>
        <begin position="119"/>
        <end position="149"/>
    </location>
</feature>
<dbReference type="Gene3D" id="3.10.250.10">
    <property type="entry name" value="SRCR-like domain"/>
    <property type="match status" value="1"/>
</dbReference>
<evidence type="ECO:0000313" key="5">
    <source>
        <dbReference type="Ensembl" id="ENSMAMP00000040519.1"/>
    </source>
</evidence>
<protein>
    <recommendedName>
        <fullName evidence="4">SRCR domain-containing protein</fullName>
    </recommendedName>
</protein>
<comment type="caution">
    <text evidence="3">Lacks conserved residue(s) required for the propagation of feature annotation.</text>
</comment>
<dbReference type="Proteomes" id="UP000261640">
    <property type="component" value="Unplaced"/>
</dbReference>
<dbReference type="PANTHER" id="PTHR36191:SF4">
    <property type="entry name" value="VWFD DOMAIN-CONTAINING PROTEIN"/>
    <property type="match status" value="1"/>
</dbReference>
<reference evidence="5" key="1">
    <citation type="submission" date="2025-08" db="UniProtKB">
        <authorList>
            <consortium name="Ensembl"/>
        </authorList>
    </citation>
    <scope>IDENTIFICATION</scope>
</reference>
<dbReference type="GeneTree" id="ENSGT00940000156038"/>
<reference evidence="5" key="2">
    <citation type="submission" date="2025-09" db="UniProtKB">
        <authorList>
            <consortium name="Ensembl"/>
        </authorList>
    </citation>
    <scope>IDENTIFICATION</scope>
</reference>
<dbReference type="Pfam" id="PF23283">
    <property type="entry name" value="D8C_UMOD"/>
    <property type="match status" value="1"/>
</dbReference>
<name>A0A7N9AS27_9TELE</name>
<evidence type="ECO:0000313" key="6">
    <source>
        <dbReference type="Proteomes" id="UP000261640"/>
    </source>
</evidence>
<dbReference type="InParanoid" id="A0A7N9AS27"/>
<organism evidence="5 6">
    <name type="scientific">Mastacembelus armatus</name>
    <name type="common">zig-zag eel</name>
    <dbReference type="NCBI Taxonomy" id="205130"/>
    <lineage>
        <taxon>Eukaryota</taxon>
        <taxon>Metazoa</taxon>
        <taxon>Chordata</taxon>
        <taxon>Craniata</taxon>
        <taxon>Vertebrata</taxon>
        <taxon>Euteleostomi</taxon>
        <taxon>Actinopterygii</taxon>
        <taxon>Neopterygii</taxon>
        <taxon>Teleostei</taxon>
        <taxon>Neoteleostei</taxon>
        <taxon>Acanthomorphata</taxon>
        <taxon>Anabantaria</taxon>
        <taxon>Synbranchiformes</taxon>
        <taxon>Mastacembelidae</taxon>
        <taxon>Mastacembelus</taxon>
    </lineage>
</organism>
<evidence type="ECO:0000256" key="1">
    <source>
        <dbReference type="ARBA" id="ARBA00022729"/>
    </source>
</evidence>
<evidence type="ECO:0000256" key="2">
    <source>
        <dbReference type="ARBA" id="ARBA00023157"/>
    </source>
</evidence>
<keyword evidence="2" id="KW-1015">Disulfide bond</keyword>
<keyword evidence="1" id="KW-0732">Signal</keyword>
<sequence>MINWCLTILRSCCCFRTFILRKIYFRHYTILNDDWRSTNNTSNQIIHCDRDVNWQGWYRLFPGQTSAHIPERCVEKNRCGTHAPLWITEPHPTQSGEIVNRTVCNTWMDSCCYFNSHNIHIADGGNSSCSGRVEIFHSGQWGTARDDGT</sequence>
<dbReference type="PROSITE" id="PS50287">
    <property type="entry name" value="SRCR_2"/>
    <property type="match status" value="1"/>
</dbReference>
<evidence type="ECO:0000259" key="4">
    <source>
        <dbReference type="PROSITE" id="PS50287"/>
    </source>
</evidence>